<keyword evidence="2" id="KW-1185">Reference proteome</keyword>
<sequence>MQETTRVFTVPGLGSSGPDHWQTYFERTQPDITRIEQREWDVPDRAEWVERLEAALDGQDLSQVVLVAHSLGCITIAHWAGKYGHRIKGALLVAPSDVETARFATFPTTGFAPMPLARLPFPSKVVCSQNDEWVTPARARQFAEAWGSELVDLGEAGHISTDSGYGDWPAGLTLLQDWW</sequence>
<dbReference type="Gene3D" id="3.40.50.1820">
    <property type="entry name" value="alpha/beta hydrolase"/>
    <property type="match status" value="1"/>
</dbReference>
<keyword evidence="1" id="KW-0378">Hydrolase</keyword>
<dbReference type="OrthoDB" id="9804993at2"/>
<dbReference type="SUPFAM" id="SSF53474">
    <property type="entry name" value="alpha/beta-Hydrolases"/>
    <property type="match status" value="1"/>
</dbReference>
<dbReference type="InterPro" id="IPR010662">
    <property type="entry name" value="RBBP9/YdeN"/>
</dbReference>
<evidence type="ECO:0000313" key="1">
    <source>
        <dbReference type="EMBL" id="OGX85525.1"/>
    </source>
</evidence>
<dbReference type="STRING" id="1908236.BEN48_01415"/>
<evidence type="ECO:0000313" key="2">
    <source>
        <dbReference type="Proteomes" id="UP000177791"/>
    </source>
</evidence>
<dbReference type="Proteomes" id="UP000177791">
    <property type="component" value="Unassembled WGS sequence"/>
</dbReference>
<dbReference type="Pfam" id="PF06821">
    <property type="entry name" value="Ser_hydrolase"/>
    <property type="match status" value="1"/>
</dbReference>
<organism evidence="1 2">
    <name type="scientific">Hymenobacter glacialis</name>
    <dbReference type="NCBI Taxonomy" id="1908236"/>
    <lineage>
        <taxon>Bacteria</taxon>
        <taxon>Pseudomonadati</taxon>
        <taxon>Bacteroidota</taxon>
        <taxon>Cytophagia</taxon>
        <taxon>Cytophagales</taxon>
        <taxon>Hymenobacteraceae</taxon>
        <taxon>Hymenobacter</taxon>
    </lineage>
</organism>
<protein>
    <submittedName>
        <fullName evidence="1">Alpha/beta hydrolase</fullName>
    </submittedName>
</protein>
<dbReference type="RefSeq" id="WP_070734089.1">
    <property type="nucleotide sequence ID" value="NZ_MDZC01000057.1"/>
</dbReference>
<dbReference type="InterPro" id="IPR029058">
    <property type="entry name" value="AB_hydrolase_fold"/>
</dbReference>
<dbReference type="AlphaFoldDB" id="A0A1G1T3S6"/>
<comment type="caution">
    <text evidence="1">The sequence shown here is derived from an EMBL/GenBank/DDBJ whole genome shotgun (WGS) entry which is preliminary data.</text>
</comment>
<proteinExistence type="predicted"/>
<name>A0A1G1T3S6_9BACT</name>
<dbReference type="GO" id="GO:0016787">
    <property type="term" value="F:hydrolase activity"/>
    <property type="evidence" value="ECO:0007669"/>
    <property type="project" value="UniProtKB-KW"/>
</dbReference>
<dbReference type="EMBL" id="MDZC01000057">
    <property type="protein sequence ID" value="OGX85525.1"/>
    <property type="molecule type" value="Genomic_DNA"/>
</dbReference>
<gene>
    <name evidence="1" type="ORF">BEN48_01415</name>
</gene>
<reference evidence="1 2" key="1">
    <citation type="submission" date="2016-08" db="EMBL/GenBank/DDBJ databases">
        <title>Hymenobacter coccineus sp. nov., Hymenobacter lapidarius sp. nov. and Hymenobacter glacialis sp. nov., isolated from Antarctic soil.</title>
        <authorList>
            <person name="Sedlacek I."/>
            <person name="Kralova S."/>
            <person name="Kyrova K."/>
            <person name="Maslanova I."/>
            <person name="Stankova E."/>
            <person name="Vrbovska V."/>
            <person name="Nemec M."/>
            <person name="Bartak M."/>
            <person name="Svec P."/>
            <person name="Busse H.-J."/>
            <person name="Pantucek R."/>
        </authorList>
    </citation>
    <scope>NUCLEOTIDE SEQUENCE [LARGE SCALE GENOMIC DNA]</scope>
    <source>
        <strain evidence="1 2">CCM 8648</strain>
    </source>
</reference>
<accession>A0A1G1T3S6</accession>